<gene>
    <name evidence="6" type="ORF">F5985_01460</name>
</gene>
<dbReference type="PANTHER" id="PTHR30036:SF1">
    <property type="entry name" value="D-XYLOSE-BINDING PERIPLASMIC PROTEIN"/>
    <property type="match status" value="1"/>
</dbReference>
<dbReference type="GO" id="GO:0030246">
    <property type="term" value="F:carbohydrate binding"/>
    <property type="evidence" value="ECO:0007669"/>
    <property type="project" value="TreeGrafter"/>
</dbReference>
<feature type="chain" id="PRO_5029004568" evidence="4">
    <location>
        <begin position="28"/>
        <end position="360"/>
    </location>
</feature>
<evidence type="ECO:0000256" key="2">
    <source>
        <dbReference type="ARBA" id="ARBA00007639"/>
    </source>
</evidence>
<dbReference type="EMBL" id="VYSB01000001">
    <property type="protein sequence ID" value="MYZ50838.1"/>
    <property type="molecule type" value="Genomic_DNA"/>
</dbReference>
<proteinExistence type="inferred from homology"/>
<comment type="similarity">
    <text evidence="2">Belongs to the bacterial solute-binding protein 2 family.</text>
</comment>
<evidence type="ECO:0000313" key="7">
    <source>
        <dbReference type="Proteomes" id="UP000481947"/>
    </source>
</evidence>
<comment type="caution">
    <text evidence="6">The sequence shown here is derived from an EMBL/GenBank/DDBJ whole genome shotgun (WGS) entry which is preliminary data.</text>
</comment>
<dbReference type="InterPro" id="IPR050555">
    <property type="entry name" value="Bact_Solute-Bind_Prot2"/>
</dbReference>
<accession>A0A7C9MQE7</accession>
<name>A0A7C9MQE7_9BURK</name>
<dbReference type="AlphaFoldDB" id="A0A7C9MQE7"/>
<reference evidence="6 7" key="1">
    <citation type="submission" date="2019-09" db="EMBL/GenBank/DDBJ databases">
        <title>Identification of Malikia spinosa a prominent benzene-, toluene-, and ethylbenzene-degrading bacterium: enrichment, isolation and whole genome sequencing.</title>
        <authorList>
            <person name="Tancsics A."/>
            <person name="Revesz F."/>
            <person name="Kriszt B."/>
        </authorList>
    </citation>
    <scope>NUCLEOTIDE SEQUENCE [LARGE SCALE GENOMIC DNA]</scope>
    <source>
        <strain evidence="6 7">AB6</strain>
    </source>
</reference>
<dbReference type="CDD" id="cd19995">
    <property type="entry name" value="PBP1_ABC_xylose_binding-like"/>
    <property type="match status" value="1"/>
</dbReference>
<dbReference type="GO" id="GO:0030288">
    <property type="term" value="C:outer membrane-bounded periplasmic space"/>
    <property type="evidence" value="ECO:0007669"/>
    <property type="project" value="TreeGrafter"/>
</dbReference>
<dbReference type="SUPFAM" id="SSF53822">
    <property type="entry name" value="Periplasmic binding protein-like I"/>
    <property type="match status" value="1"/>
</dbReference>
<evidence type="ECO:0000313" key="6">
    <source>
        <dbReference type="EMBL" id="MYZ50838.1"/>
    </source>
</evidence>
<sequence length="360" mass="38421">METKMKAKISSLAVAAVLASLGGHAQAEDKVFFLLPNSTTIRFESRDAPFFVEAMKKKSPNAKVVVQNAQGDPSRQQRLVEDAISQGAKVILLASADSNLAAGSLAAAARAKVPVVLYDHDAVGGKADAHVVFDSLSVGQAQGKRAAELINQLNKTPVKVARIKGNQGEYGTSQYEAGQNQYLKPLIESGKVKVVCEQYTENWDPVKAQSFAEDCLTRNRGDVDVFLGMNDGTTGGSVAALISQGYKPGQKIVTGGQDATVEALRYVAQGWQDNSVLKDLKVEATFAADVVSSILAGKGVPANLINGKVNNKFMEVPAVFLPVTNITQENLSDVVKAGVWTWKQICQGIEKTAVCQKNNK</sequence>
<comment type="subcellular location">
    <subcellularLocation>
        <location evidence="1">Periplasm</location>
    </subcellularLocation>
</comment>
<dbReference type="Proteomes" id="UP000481947">
    <property type="component" value="Unassembled WGS sequence"/>
</dbReference>
<evidence type="ECO:0000259" key="5">
    <source>
        <dbReference type="Pfam" id="PF13407"/>
    </source>
</evidence>
<feature type="signal peptide" evidence="4">
    <location>
        <begin position="1"/>
        <end position="27"/>
    </location>
</feature>
<evidence type="ECO:0000256" key="4">
    <source>
        <dbReference type="SAM" id="SignalP"/>
    </source>
</evidence>
<dbReference type="Pfam" id="PF13407">
    <property type="entry name" value="Peripla_BP_4"/>
    <property type="match status" value="1"/>
</dbReference>
<dbReference type="PANTHER" id="PTHR30036">
    <property type="entry name" value="D-XYLOSE-BINDING PERIPLASMIC PROTEIN"/>
    <property type="match status" value="1"/>
</dbReference>
<evidence type="ECO:0000256" key="3">
    <source>
        <dbReference type="ARBA" id="ARBA00022729"/>
    </source>
</evidence>
<feature type="domain" description="Periplasmic binding protein" evidence="5">
    <location>
        <begin position="34"/>
        <end position="298"/>
    </location>
</feature>
<keyword evidence="3 4" id="KW-0732">Signal</keyword>
<evidence type="ECO:0000256" key="1">
    <source>
        <dbReference type="ARBA" id="ARBA00004418"/>
    </source>
</evidence>
<dbReference type="Gene3D" id="3.40.50.2300">
    <property type="match status" value="2"/>
</dbReference>
<organism evidence="6 7">
    <name type="scientific">Malikia spinosa</name>
    <dbReference type="NCBI Taxonomy" id="86180"/>
    <lineage>
        <taxon>Bacteria</taxon>
        <taxon>Pseudomonadati</taxon>
        <taxon>Pseudomonadota</taxon>
        <taxon>Betaproteobacteria</taxon>
        <taxon>Burkholderiales</taxon>
        <taxon>Comamonadaceae</taxon>
        <taxon>Malikia</taxon>
    </lineage>
</organism>
<protein>
    <submittedName>
        <fullName evidence="6">Sugar ABC transporter substrate-binding protein</fullName>
    </submittedName>
</protein>
<dbReference type="InterPro" id="IPR028082">
    <property type="entry name" value="Peripla_BP_I"/>
</dbReference>
<dbReference type="InterPro" id="IPR025997">
    <property type="entry name" value="SBP_2_dom"/>
</dbReference>